<dbReference type="EMBL" id="JAKRCV010000048">
    <property type="protein sequence ID" value="MCG7322863.1"/>
    <property type="molecule type" value="Genomic_DNA"/>
</dbReference>
<name>A0ABS9Q4R2_9MICO</name>
<keyword evidence="1" id="KW-0805">Transcription regulation</keyword>
<gene>
    <name evidence="6" type="ORF">MHL29_13345</name>
</gene>
<evidence type="ECO:0000313" key="6">
    <source>
        <dbReference type="EMBL" id="MCG7322863.1"/>
    </source>
</evidence>
<dbReference type="InterPro" id="IPR039425">
    <property type="entry name" value="RNA_pol_sigma-70-like"/>
</dbReference>
<organism evidence="6 7">
    <name type="scientific">Arsenicicoccus bolidensis</name>
    <dbReference type="NCBI Taxonomy" id="229480"/>
    <lineage>
        <taxon>Bacteria</taxon>
        <taxon>Bacillati</taxon>
        <taxon>Actinomycetota</taxon>
        <taxon>Actinomycetes</taxon>
        <taxon>Micrococcales</taxon>
        <taxon>Intrasporangiaceae</taxon>
        <taxon>Arsenicicoccus</taxon>
    </lineage>
</organism>
<comment type="caution">
    <text evidence="6">The sequence shown here is derived from an EMBL/GenBank/DDBJ whole genome shotgun (WGS) entry which is preliminary data.</text>
</comment>
<evidence type="ECO:0000259" key="5">
    <source>
        <dbReference type="Pfam" id="PF04542"/>
    </source>
</evidence>
<dbReference type="InterPro" id="IPR013325">
    <property type="entry name" value="RNA_pol_sigma_r2"/>
</dbReference>
<accession>A0ABS9Q4R2</accession>
<feature type="domain" description="RNA polymerase sigma-70 region 2" evidence="5">
    <location>
        <begin position="21"/>
        <end position="84"/>
    </location>
</feature>
<dbReference type="PANTHER" id="PTHR43133:SF8">
    <property type="entry name" value="RNA POLYMERASE SIGMA FACTOR HI_1459-RELATED"/>
    <property type="match status" value="1"/>
</dbReference>
<evidence type="ECO:0000256" key="3">
    <source>
        <dbReference type="ARBA" id="ARBA00023125"/>
    </source>
</evidence>
<dbReference type="InterPro" id="IPR007627">
    <property type="entry name" value="RNA_pol_sigma70_r2"/>
</dbReference>
<dbReference type="RefSeq" id="WP_239265295.1">
    <property type="nucleotide sequence ID" value="NZ_JAKRCV010000048.1"/>
</dbReference>
<dbReference type="Gene3D" id="1.10.10.10">
    <property type="entry name" value="Winged helix-like DNA-binding domain superfamily/Winged helix DNA-binding domain"/>
    <property type="match status" value="1"/>
</dbReference>
<evidence type="ECO:0000313" key="7">
    <source>
        <dbReference type="Proteomes" id="UP001521931"/>
    </source>
</evidence>
<keyword evidence="4" id="KW-0804">Transcription</keyword>
<keyword evidence="2" id="KW-0731">Sigma factor</keyword>
<dbReference type="Pfam" id="PF04542">
    <property type="entry name" value="Sigma70_r2"/>
    <property type="match status" value="1"/>
</dbReference>
<dbReference type="PANTHER" id="PTHR43133">
    <property type="entry name" value="RNA POLYMERASE ECF-TYPE SIGMA FACTO"/>
    <property type="match status" value="1"/>
</dbReference>
<evidence type="ECO:0000256" key="4">
    <source>
        <dbReference type="ARBA" id="ARBA00023163"/>
    </source>
</evidence>
<evidence type="ECO:0000256" key="2">
    <source>
        <dbReference type="ARBA" id="ARBA00023082"/>
    </source>
</evidence>
<reference evidence="6 7" key="1">
    <citation type="submission" date="2022-02" db="EMBL/GenBank/DDBJ databases">
        <title>Uncovering new skin microbiome diversity through culturing and metagenomics.</title>
        <authorList>
            <person name="Conlan S."/>
            <person name="Deming C."/>
            <person name="Nisc Comparative Sequencing Program N."/>
            <person name="Segre J.A."/>
        </authorList>
    </citation>
    <scope>NUCLEOTIDE SEQUENCE [LARGE SCALE GENOMIC DNA]</scope>
    <source>
        <strain evidence="6 7">ACRQZ</strain>
    </source>
</reference>
<dbReference type="SUPFAM" id="SSF88946">
    <property type="entry name" value="Sigma2 domain of RNA polymerase sigma factors"/>
    <property type="match status" value="1"/>
</dbReference>
<dbReference type="InterPro" id="IPR036388">
    <property type="entry name" value="WH-like_DNA-bd_sf"/>
</dbReference>
<keyword evidence="3" id="KW-0238">DNA-binding</keyword>
<protein>
    <submittedName>
        <fullName evidence="6">Sigma-70 family RNA polymerase sigma factor</fullName>
    </submittedName>
</protein>
<sequence>MRHRPSSSAGSAARFTAAYDAAYADVLRYVQRRVLTGAEDVVAETMTVAWRRVADLPESLDDARAWMFGIAHHCLLNHHRTHRRQEALGVRIAIVASGAGDEPDGADLAVSRLDLARAWALLDPDDQEVIALTALDGLTFEHAGRVLDISATA</sequence>
<dbReference type="Gene3D" id="1.10.1740.10">
    <property type="match status" value="1"/>
</dbReference>
<keyword evidence="7" id="KW-1185">Reference proteome</keyword>
<dbReference type="Proteomes" id="UP001521931">
    <property type="component" value="Unassembled WGS sequence"/>
</dbReference>
<evidence type="ECO:0000256" key="1">
    <source>
        <dbReference type="ARBA" id="ARBA00023015"/>
    </source>
</evidence>
<proteinExistence type="predicted"/>